<dbReference type="SUPFAM" id="SSF51905">
    <property type="entry name" value="FAD/NAD(P)-binding domain"/>
    <property type="match status" value="1"/>
</dbReference>
<dbReference type="GO" id="GO:0050660">
    <property type="term" value="F:flavin adenine dinucleotide binding"/>
    <property type="evidence" value="ECO:0007669"/>
    <property type="project" value="TreeGrafter"/>
</dbReference>
<dbReference type="GO" id="GO:0004174">
    <property type="term" value="F:electron-transferring-flavoprotein dehydrogenase activity"/>
    <property type="evidence" value="ECO:0007669"/>
    <property type="project" value="TreeGrafter"/>
</dbReference>
<evidence type="ECO:0000313" key="7">
    <source>
        <dbReference type="Proteomes" id="UP000307440"/>
    </source>
</evidence>
<reference evidence="6 7" key="1">
    <citation type="journal article" date="2019" name="Nat. Ecol. Evol.">
        <title>Megaphylogeny resolves global patterns of mushroom evolution.</title>
        <authorList>
            <person name="Varga T."/>
            <person name="Krizsan K."/>
            <person name="Foldi C."/>
            <person name="Dima B."/>
            <person name="Sanchez-Garcia M."/>
            <person name="Sanchez-Ramirez S."/>
            <person name="Szollosi G.J."/>
            <person name="Szarkandi J.G."/>
            <person name="Papp V."/>
            <person name="Albert L."/>
            <person name="Andreopoulos W."/>
            <person name="Angelini C."/>
            <person name="Antonin V."/>
            <person name="Barry K.W."/>
            <person name="Bougher N.L."/>
            <person name="Buchanan P."/>
            <person name="Buyck B."/>
            <person name="Bense V."/>
            <person name="Catcheside P."/>
            <person name="Chovatia M."/>
            <person name="Cooper J."/>
            <person name="Damon W."/>
            <person name="Desjardin D."/>
            <person name="Finy P."/>
            <person name="Geml J."/>
            <person name="Haridas S."/>
            <person name="Hughes K."/>
            <person name="Justo A."/>
            <person name="Karasinski D."/>
            <person name="Kautmanova I."/>
            <person name="Kiss B."/>
            <person name="Kocsube S."/>
            <person name="Kotiranta H."/>
            <person name="LaButti K.M."/>
            <person name="Lechner B.E."/>
            <person name="Liimatainen K."/>
            <person name="Lipzen A."/>
            <person name="Lukacs Z."/>
            <person name="Mihaltcheva S."/>
            <person name="Morgado L.N."/>
            <person name="Niskanen T."/>
            <person name="Noordeloos M.E."/>
            <person name="Ohm R.A."/>
            <person name="Ortiz-Santana B."/>
            <person name="Ovrebo C."/>
            <person name="Racz N."/>
            <person name="Riley R."/>
            <person name="Savchenko A."/>
            <person name="Shiryaev A."/>
            <person name="Soop K."/>
            <person name="Spirin V."/>
            <person name="Szebenyi C."/>
            <person name="Tomsovsky M."/>
            <person name="Tulloss R.E."/>
            <person name="Uehling J."/>
            <person name="Grigoriev I.V."/>
            <person name="Vagvolgyi C."/>
            <person name="Papp T."/>
            <person name="Martin F.M."/>
            <person name="Miettinen O."/>
            <person name="Hibbett D.S."/>
            <person name="Nagy L.G."/>
        </authorList>
    </citation>
    <scope>NUCLEOTIDE SEQUENCE [LARGE SCALE GENOMIC DNA]</scope>
    <source>
        <strain evidence="6 7">CBS 121175</strain>
    </source>
</reference>
<keyword evidence="7" id="KW-1185">Reference proteome</keyword>
<protein>
    <submittedName>
        <fullName evidence="6">FAD/NAD(P)-binding domain-containing protein</fullName>
    </submittedName>
</protein>
<proteinExistence type="inferred from homology"/>
<sequence length="378" mass="40189">MSKSLQNIIVLGGGTAGASTALGIVNSGKFNASTHRLILITPRSFYVQLPAVIRTSVTAEGDLEKRILMPYGDFLKGKGEVKVGKVVSFTSTETGGELTLQSGEKLDYSVLVLATGNTWPGALNLPEEEAKAVESLKAWRAKFEKATDVVLVGGGAVGIEYAGELKDFFPTKKVTIVHNQDALLNETYPEKFRRAALVRVQKTGAQVVLDDRLEELEPSESGTVKTKKGKTIQADLVIPTWGGRPNTEFIGSSLGADALSTTGHVKVLPTLQLASHPRIFAVGDIIDWKEQKQQAKTPAHAAVAAPNVIAVATGAAATGVYKGSMEAIIITVGRSGGVTYMGLLWGLTFGDWFTRLIKSKGLFIDMTRSQLGLPAPAA</sequence>
<dbReference type="STRING" id="230819.A0A5C3KVV6"/>
<evidence type="ECO:0000256" key="2">
    <source>
        <dbReference type="ARBA" id="ARBA00022630"/>
    </source>
</evidence>
<feature type="domain" description="FAD/NAD(P)-binding" evidence="5">
    <location>
        <begin position="7"/>
        <end position="302"/>
    </location>
</feature>
<dbReference type="PANTHER" id="PTHR43735:SF3">
    <property type="entry name" value="FERROPTOSIS SUPPRESSOR PROTEIN 1"/>
    <property type="match status" value="1"/>
</dbReference>
<keyword evidence="3" id="KW-0274">FAD</keyword>
<keyword evidence="2" id="KW-0285">Flavoprotein</keyword>
<keyword evidence="4" id="KW-0560">Oxidoreductase</keyword>
<evidence type="ECO:0000256" key="1">
    <source>
        <dbReference type="ARBA" id="ARBA00006442"/>
    </source>
</evidence>
<evidence type="ECO:0000259" key="5">
    <source>
        <dbReference type="Pfam" id="PF07992"/>
    </source>
</evidence>
<dbReference type="AlphaFoldDB" id="A0A5C3KVV6"/>
<accession>A0A5C3KVV6</accession>
<dbReference type="OrthoDB" id="202203at2759"/>
<organism evidence="6 7">
    <name type="scientific">Coprinopsis marcescibilis</name>
    <name type="common">Agaric fungus</name>
    <name type="synonym">Psathyrella marcescibilis</name>
    <dbReference type="NCBI Taxonomy" id="230819"/>
    <lineage>
        <taxon>Eukaryota</taxon>
        <taxon>Fungi</taxon>
        <taxon>Dikarya</taxon>
        <taxon>Basidiomycota</taxon>
        <taxon>Agaricomycotina</taxon>
        <taxon>Agaricomycetes</taxon>
        <taxon>Agaricomycetidae</taxon>
        <taxon>Agaricales</taxon>
        <taxon>Agaricineae</taxon>
        <taxon>Psathyrellaceae</taxon>
        <taxon>Coprinopsis</taxon>
    </lineage>
</organism>
<dbReference type="EMBL" id="ML210198">
    <property type="protein sequence ID" value="TFK24562.1"/>
    <property type="molecule type" value="Genomic_DNA"/>
</dbReference>
<evidence type="ECO:0000256" key="3">
    <source>
        <dbReference type="ARBA" id="ARBA00022827"/>
    </source>
</evidence>
<dbReference type="PRINTS" id="PR00368">
    <property type="entry name" value="FADPNR"/>
</dbReference>
<dbReference type="GO" id="GO:0005737">
    <property type="term" value="C:cytoplasm"/>
    <property type="evidence" value="ECO:0007669"/>
    <property type="project" value="TreeGrafter"/>
</dbReference>
<name>A0A5C3KVV6_COPMA</name>
<gene>
    <name evidence="6" type="ORF">FA15DRAFT_669428</name>
</gene>
<evidence type="ECO:0000256" key="4">
    <source>
        <dbReference type="ARBA" id="ARBA00023002"/>
    </source>
</evidence>
<comment type="similarity">
    <text evidence="1">Belongs to the FAD-dependent oxidoreductase family.</text>
</comment>
<dbReference type="InterPro" id="IPR036188">
    <property type="entry name" value="FAD/NAD-bd_sf"/>
</dbReference>
<evidence type="ECO:0000313" key="6">
    <source>
        <dbReference type="EMBL" id="TFK24562.1"/>
    </source>
</evidence>
<dbReference type="Proteomes" id="UP000307440">
    <property type="component" value="Unassembled WGS sequence"/>
</dbReference>
<dbReference type="Pfam" id="PF07992">
    <property type="entry name" value="Pyr_redox_2"/>
    <property type="match status" value="1"/>
</dbReference>
<dbReference type="InterPro" id="IPR023753">
    <property type="entry name" value="FAD/NAD-binding_dom"/>
</dbReference>
<dbReference type="Gene3D" id="3.50.50.100">
    <property type="match status" value="1"/>
</dbReference>
<dbReference type="PANTHER" id="PTHR43735">
    <property type="entry name" value="APOPTOSIS-INDUCING FACTOR 1"/>
    <property type="match status" value="1"/>
</dbReference>
<dbReference type="PRINTS" id="PR00411">
    <property type="entry name" value="PNDRDTASEI"/>
</dbReference>